<dbReference type="STRING" id="67801.A0A1B0BJN5"/>
<dbReference type="InterPro" id="IPR014756">
    <property type="entry name" value="Ig_E-set"/>
</dbReference>
<dbReference type="InterPro" id="IPR003172">
    <property type="entry name" value="ML_dom"/>
</dbReference>
<dbReference type="Proteomes" id="UP000092460">
    <property type="component" value="Unassembled WGS sequence"/>
</dbReference>
<dbReference type="EnsemblMetazoa" id="GPPI032257-RA">
    <property type="protein sequence ID" value="GPPI032257-PA"/>
    <property type="gene ID" value="GPPI032257"/>
</dbReference>
<reference evidence="10" key="1">
    <citation type="submission" date="2015-01" db="EMBL/GenBank/DDBJ databases">
        <authorList>
            <person name="Aksoy S."/>
            <person name="Warren W."/>
            <person name="Wilson R.K."/>
        </authorList>
    </citation>
    <scope>NUCLEOTIDE SEQUENCE [LARGE SCALE GENOMIC DNA]</scope>
    <source>
        <strain evidence="10">IAEA</strain>
    </source>
</reference>
<dbReference type="GO" id="GO:0006893">
    <property type="term" value="P:Golgi to plasma membrane transport"/>
    <property type="evidence" value="ECO:0007669"/>
    <property type="project" value="TreeGrafter"/>
</dbReference>
<dbReference type="PANTHER" id="PTHR12100">
    <property type="entry name" value="SEC10"/>
    <property type="match status" value="1"/>
</dbReference>
<evidence type="ECO:0000313" key="9">
    <source>
        <dbReference type="EnsemblMetazoa" id="GPPI032257-PA"/>
    </source>
</evidence>
<dbReference type="GO" id="GO:0006887">
    <property type="term" value="P:exocytosis"/>
    <property type="evidence" value="ECO:0007669"/>
    <property type="project" value="UniProtKB-KW"/>
</dbReference>
<dbReference type="SUPFAM" id="SSF81296">
    <property type="entry name" value="E set domains"/>
    <property type="match status" value="1"/>
</dbReference>
<dbReference type="Pfam" id="PF07393">
    <property type="entry name" value="Sec10_HB"/>
    <property type="match status" value="1"/>
</dbReference>
<keyword evidence="3" id="KW-0813">Transport</keyword>
<evidence type="ECO:0000256" key="7">
    <source>
        <dbReference type="SAM" id="Coils"/>
    </source>
</evidence>
<evidence type="ECO:0000256" key="5">
    <source>
        <dbReference type="ARBA" id="ARBA00023054"/>
    </source>
</evidence>
<reference evidence="9" key="2">
    <citation type="submission" date="2020-05" db="UniProtKB">
        <authorList>
            <consortium name="EnsemblMetazoa"/>
        </authorList>
    </citation>
    <scope>IDENTIFICATION</scope>
    <source>
        <strain evidence="9">IAEA</strain>
    </source>
</reference>
<name>A0A1B0BJN5_9MUSC</name>
<dbReference type="PANTHER" id="PTHR12100:SF0">
    <property type="entry name" value="EXOCYST COMPLEX COMPONENT 5"/>
    <property type="match status" value="1"/>
</dbReference>
<dbReference type="GO" id="GO:0000145">
    <property type="term" value="C:exocyst"/>
    <property type="evidence" value="ECO:0007669"/>
    <property type="project" value="TreeGrafter"/>
</dbReference>
<dbReference type="Gene3D" id="2.60.40.770">
    <property type="match status" value="1"/>
</dbReference>
<accession>A0A1B0BJN5</accession>
<evidence type="ECO:0000256" key="4">
    <source>
        <dbReference type="ARBA" id="ARBA00022483"/>
    </source>
</evidence>
<feature type="domain" description="MD-2-related lipid-recognition" evidence="8">
    <location>
        <begin position="771"/>
        <end position="891"/>
    </location>
</feature>
<keyword evidence="5 7" id="KW-0175">Coiled coil</keyword>
<dbReference type="InterPro" id="IPR048627">
    <property type="entry name" value="Sec10_HB"/>
</dbReference>
<dbReference type="InterPro" id="IPR009976">
    <property type="entry name" value="Sec10-like"/>
</dbReference>
<evidence type="ECO:0000313" key="10">
    <source>
        <dbReference type="Proteomes" id="UP000092460"/>
    </source>
</evidence>
<comment type="similarity">
    <text evidence="1">Belongs to the SEC10 family.</text>
</comment>
<dbReference type="AlphaFoldDB" id="A0A1B0BJN5"/>
<dbReference type="InterPro" id="IPR048625">
    <property type="entry name" value="Sec10_N"/>
</dbReference>
<keyword evidence="4" id="KW-0268">Exocytosis</keyword>
<evidence type="ECO:0000256" key="6">
    <source>
        <dbReference type="ARBA" id="ARBA00031471"/>
    </source>
</evidence>
<dbReference type="Pfam" id="PF20667">
    <property type="entry name" value="Sec10_N"/>
    <property type="match status" value="1"/>
</dbReference>
<proteinExistence type="inferred from homology"/>
<feature type="coiled-coil region" evidence="7">
    <location>
        <begin position="64"/>
        <end position="91"/>
    </location>
</feature>
<dbReference type="Pfam" id="PF02221">
    <property type="entry name" value="E1_DerP2_DerF2"/>
    <property type="match status" value="1"/>
</dbReference>
<dbReference type="VEuPathDB" id="VectorBase:GPPI032257"/>
<evidence type="ECO:0000256" key="3">
    <source>
        <dbReference type="ARBA" id="ARBA00022448"/>
    </source>
</evidence>
<sequence>MLSQYMEEFEQEPFEVSEFVERLTWRTNNECSNSGKISKTEAVIAAGVEDFNPTALHETFTQTIKDLKILQEKQQAKCERLEESLRQEQEAHGKKIFKLQERHQLASNVFWQLDEKISSVAGKITHLGEQLENVNTPRSRTVEAQKLLNYMSEFLLAGPIVNDIFTDPGRLYEAADIIQKLYAIAQDLPTEKFADPICKIEKKYDEVERRLIEEFATAQKSEDIEKMKKLAQILSQFKGYNQCINAYIEQSQMTPYGGKDIFIGIVPMCKHHYEIIKKVFASPQQVMSKFILNFYQLKLHQYAMTKLEDKRDEDKYLKTLYELYSRTLKLSNDLQIYMSTMDDDLLNKLTQQIFQKHIIGYIEIESRFLTSKCFNELEKFYLSKKHQKKQTERFQELKRDMQVLIGTRANINIAQIEDYGGETFLSEELAIKMLQEANAALKRCRLLCNESDLPANVIKLNDILFRFLMHEHVNYALELGLHAIPIVESTRTLPQLYFLDVVQKTNIIVHLLDNQCNTSVVPYVSNTPKYSDYLFKKRILMEQMESKLDQGLDRTINAVIGWVKLYLQNEQKKTDYKPDSDVDTISSAACLHVVQNLQPIIQQIKICVDGENQKNILHEFGIRLHRVIYDHLQTMQFNTAGAMCAICDVNEYRKCIRELENPTVIQLFDILHALCNLLLVKPQNLLEVCTGDTLNYLDKSVVRQFIQLRADFRVIKSTNYIKGIFEEKMNFRSLHPGMTYSLLYISGYLVHVYGNPFNNYDAIIKRESVPFEDCGSKYNIIFLSIFGCTKIPCLMQRGTNVTVNVLFSDEDNKASFLKHRVLWIFNAIKTEADIDPDPCDNQKDCLRMDNGNKSYWAIIHVDTNLPVLSGTMLWQVVDEYNEKTICFKVPIAITT</sequence>
<dbReference type="EMBL" id="JXJN01015472">
    <property type="status" value="NOT_ANNOTATED_CDS"/>
    <property type="molecule type" value="Genomic_DNA"/>
</dbReference>
<keyword evidence="10" id="KW-1185">Reference proteome</keyword>
<organism evidence="9 10">
    <name type="scientific">Glossina palpalis gambiensis</name>
    <dbReference type="NCBI Taxonomy" id="67801"/>
    <lineage>
        <taxon>Eukaryota</taxon>
        <taxon>Metazoa</taxon>
        <taxon>Ecdysozoa</taxon>
        <taxon>Arthropoda</taxon>
        <taxon>Hexapoda</taxon>
        <taxon>Insecta</taxon>
        <taxon>Pterygota</taxon>
        <taxon>Neoptera</taxon>
        <taxon>Endopterygota</taxon>
        <taxon>Diptera</taxon>
        <taxon>Brachycera</taxon>
        <taxon>Muscomorpha</taxon>
        <taxon>Hippoboscoidea</taxon>
        <taxon>Glossinidae</taxon>
        <taxon>Glossina</taxon>
    </lineage>
</organism>
<evidence type="ECO:0000259" key="8">
    <source>
        <dbReference type="SMART" id="SM00737"/>
    </source>
</evidence>
<evidence type="ECO:0000256" key="2">
    <source>
        <dbReference type="ARBA" id="ARBA00017524"/>
    </source>
</evidence>
<protein>
    <recommendedName>
        <fullName evidence="2">Exocyst complex component 5</fullName>
    </recommendedName>
    <alternativeName>
        <fullName evidence="6">Exocyst complex component Sec10</fullName>
    </alternativeName>
</protein>
<dbReference type="EMBL" id="JXJN01015471">
    <property type="status" value="NOT_ANNOTATED_CDS"/>
    <property type="molecule type" value="Genomic_DNA"/>
</dbReference>
<dbReference type="SMART" id="SM00737">
    <property type="entry name" value="ML"/>
    <property type="match status" value="1"/>
</dbReference>
<evidence type="ECO:0000256" key="1">
    <source>
        <dbReference type="ARBA" id="ARBA00006572"/>
    </source>
</evidence>